<dbReference type="InterPro" id="IPR002060">
    <property type="entry name" value="Squ/phyt_synthse"/>
</dbReference>
<evidence type="ECO:0000313" key="2">
    <source>
        <dbReference type="EMBL" id="TMQ53520.1"/>
    </source>
</evidence>
<dbReference type="PROSITE" id="PS01045">
    <property type="entry name" value="SQUALEN_PHYTOEN_SYN_2"/>
    <property type="match status" value="1"/>
</dbReference>
<gene>
    <name evidence="2" type="primary">hpnD</name>
    <name evidence="2" type="ORF">E6K74_09290</name>
</gene>
<name>A0A538SQ83_UNCEI</name>
<dbReference type="CDD" id="cd00683">
    <property type="entry name" value="Trans_IPPS_HH"/>
    <property type="match status" value="1"/>
</dbReference>
<dbReference type="PROSITE" id="PS01044">
    <property type="entry name" value="SQUALEN_PHYTOEN_SYN_1"/>
    <property type="match status" value="1"/>
</dbReference>
<organism evidence="2 3">
    <name type="scientific">Eiseniibacteriota bacterium</name>
    <dbReference type="NCBI Taxonomy" id="2212470"/>
    <lineage>
        <taxon>Bacteria</taxon>
        <taxon>Candidatus Eiseniibacteriota</taxon>
    </lineage>
</organism>
<protein>
    <submittedName>
        <fullName evidence="2">Presqualene diphosphate synthase HpnD</fullName>
        <ecNumber evidence="2">2.5.1.103</ecNumber>
    </submittedName>
</protein>
<dbReference type="Gene3D" id="1.10.600.10">
    <property type="entry name" value="Farnesyl Diphosphate Synthase"/>
    <property type="match status" value="1"/>
</dbReference>
<dbReference type="InterPro" id="IPR019845">
    <property type="entry name" value="Squalene/phytoene_synthase_CS"/>
</dbReference>
<comment type="caution">
    <text evidence="2">The sequence shown here is derived from an EMBL/GenBank/DDBJ whole genome shotgun (WGS) entry which is preliminary data.</text>
</comment>
<dbReference type="SFLD" id="SFLDS00005">
    <property type="entry name" value="Isoprenoid_Synthase_Type_I"/>
    <property type="match status" value="1"/>
</dbReference>
<dbReference type="SFLD" id="SFLDG01212">
    <property type="entry name" value="Phytoene_synthase_like"/>
    <property type="match status" value="1"/>
</dbReference>
<dbReference type="Pfam" id="PF00494">
    <property type="entry name" value="SQS_PSY"/>
    <property type="match status" value="1"/>
</dbReference>
<dbReference type="SFLD" id="SFLDG01018">
    <property type="entry name" value="Squalene/Phytoene_Synthase_Lik"/>
    <property type="match status" value="1"/>
</dbReference>
<dbReference type="PANTHER" id="PTHR31480">
    <property type="entry name" value="BIFUNCTIONAL LYCOPENE CYCLASE/PHYTOENE SYNTHASE"/>
    <property type="match status" value="1"/>
</dbReference>
<dbReference type="EC" id="2.5.1.103" evidence="2"/>
<dbReference type="GO" id="GO:0004311">
    <property type="term" value="F:geranylgeranyl diphosphate synthase activity"/>
    <property type="evidence" value="ECO:0007669"/>
    <property type="project" value="InterPro"/>
</dbReference>
<dbReference type="GO" id="GO:0051996">
    <property type="term" value="F:squalene synthase [NAD(P)H] activity"/>
    <property type="evidence" value="ECO:0007669"/>
    <property type="project" value="InterPro"/>
</dbReference>
<evidence type="ECO:0000256" key="1">
    <source>
        <dbReference type="ARBA" id="ARBA00022679"/>
    </source>
</evidence>
<dbReference type="NCBIfam" id="TIGR03465">
    <property type="entry name" value="HpnD"/>
    <property type="match status" value="1"/>
</dbReference>
<evidence type="ECO:0000313" key="3">
    <source>
        <dbReference type="Proteomes" id="UP000319829"/>
    </source>
</evidence>
<dbReference type="GO" id="GO:0016117">
    <property type="term" value="P:carotenoid biosynthetic process"/>
    <property type="evidence" value="ECO:0007669"/>
    <property type="project" value="InterPro"/>
</dbReference>
<accession>A0A538SQ83</accession>
<dbReference type="InterPro" id="IPR017828">
    <property type="entry name" value="SQ_synth_HpnD-like"/>
</dbReference>
<dbReference type="InterPro" id="IPR008949">
    <property type="entry name" value="Isoprenoid_synthase_dom_sf"/>
</dbReference>
<dbReference type="EMBL" id="VBOU01000085">
    <property type="protein sequence ID" value="TMQ53520.1"/>
    <property type="molecule type" value="Genomic_DNA"/>
</dbReference>
<sequence>MVSTLGAPRGTNFSLAFRALPPDQRDAIRAVHAFSREVDDSVDEEPDRDRARQEIVRWRGEVAACYEGEPVEPAARALRPHLQRFRIPRLYLEELLSGVEMDLTHLRYATFEELRRYCYRVASVVGLICLRIFGDEEERGRAYAENLGLALQLTNILRDLGSDHARGRIYLPAEDLQAFGYPEEALARRERNGAFHELMRFQASRAHAFFAAADRETADLDPRRILAAEIMGRIYKRLLARIEASGFDVFRREVRVPLYERAWIAGSAILAAHAQR</sequence>
<reference evidence="2 3" key="1">
    <citation type="journal article" date="2019" name="Nat. Microbiol.">
        <title>Mediterranean grassland soil C-N compound turnover is dependent on rainfall and depth, and is mediated by genomically divergent microorganisms.</title>
        <authorList>
            <person name="Diamond S."/>
            <person name="Andeer P.F."/>
            <person name="Li Z."/>
            <person name="Crits-Christoph A."/>
            <person name="Burstein D."/>
            <person name="Anantharaman K."/>
            <person name="Lane K.R."/>
            <person name="Thomas B.C."/>
            <person name="Pan C."/>
            <person name="Northen T.R."/>
            <person name="Banfield J.F."/>
        </authorList>
    </citation>
    <scope>NUCLEOTIDE SEQUENCE [LARGE SCALE GENOMIC DNA]</scope>
    <source>
        <strain evidence="2">WS_4</strain>
    </source>
</reference>
<dbReference type="AlphaFoldDB" id="A0A538SQ83"/>
<dbReference type="SUPFAM" id="SSF48576">
    <property type="entry name" value="Terpenoid synthases"/>
    <property type="match status" value="1"/>
</dbReference>
<proteinExistence type="predicted"/>
<dbReference type="InterPro" id="IPR044843">
    <property type="entry name" value="Trans_IPPS_bact-type"/>
</dbReference>
<dbReference type="InterPro" id="IPR033904">
    <property type="entry name" value="Trans_IPPS_HH"/>
</dbReference>
<keyword evidence="1 2" id="KW-0808">Transferase</keyword>
<dbReference type="Proteomes" id="UP000319829">
    <property type="component" value="Unassembled WGS sequence"/>
</dbReference>